<dbReference type="PANTHER" id="PTHR10992">
    <property type="entry name" value="METHYLESTERASE FAMILY MEMBER"/>
    <property type="match status" value="1"/>
</dbReference>
<proteinExistence type="predicted"/>
<dbReference type="OrthoDB" id="408373at2759"/>
<evidence type="ECO:0000313" key="3">
    <source>
        <dbReference type="Proteomes" id="UP000030748"/>
    </source>
</evidence>
<dbReference type="InterPro" id="IPR045889">
    <property type="entry name" value="MES/HNL"/>
</dbReference>
<dbReference type="GO" id="GO:0009696">
    <property type="term" value="P:salicylic acid metabolic process"/>
    <property type="evidence" value="ECO:0000318"/>
    <property type="project" value="GO_Central"/>
</dbReference>
<dbReference type="GO" id="GO:0009694">
    <property type="term" value="P:jasmonic acid metabolic process"/>
    <property type="evidence" value="ECO:0000318"/>
    <property type="project" value="GO_Central"/>
</dbReference>
<dbReference type="eggNOG" id="ENOG502QVWZ">
    <property type="taxonomic scope" value="Eukaryota"/>
</dbReference>
<sequence length="264" mass="29286">MELDGKNNQKHFVLVHGACHGAWCWYKVVTRLRSAGHRVTALDMAGAGADTGCVEELSLFSDYCRPLVELMEGLPSDERVVLVGHSLGGICISLVMEKFPDKIGLAVFVAAIMPGPDFTVLTALGKLEREAGYYMDSRFSFANGDEKPPTSFIFGPNFMAKHLYQLSSPEDLSLATLLVRREVPYGGLGLSKEVVLTKEKYGSVRRGYVVCEQDNILNRTFQEWMIDNNPTDEVNFISGADHMPMFSKSHELCACLENLADKYC</sequence>
<organism evidence="2 3">
    <name type="scientific">Erythranthe guttata</name>
    <name type="common">Yellow monkey flower</name>
    <name type="synonym">Mimulus guttatus</name>
    <dbReference type="NCBI Taxonomy" id="4155"/>
    <lineage>
        <taxon>Eukaryota</taxon>
        <taxon>Viridiplantae</taxon>
        <taxon>Streptophyta</taxon>
        <taxon>Embryophyta</taxon>
        <taxon>Tracheophyta</taxon>
        <taxon>Spermatophyta</taxon>
        <taxon>Magnoliopsida</taxon>
        <taxon>eudicotyledons</taxon>
        <taxon>Gunneridae</taxon>
        <taxon>Pentapetalae</taxon>
        <taxon>asterids</taxon>
        <taxon>lamiids</taxon>
        <taxon>Lamiales</taxon>
        <taxon>Phrymaceae</taxon>
        <taxon>Erythranthe</taxon>
    </lineage>
</organism>
<evidence type="ECO:0000313" key="2">
    <source>
        <dbReference type="EMBL" id="EYU44348.1"/>
    </source>
</evidence>
<dbReference type="AlphaFoldDB" id="A0A022RX80"/>
<name>A0A022RX80_ERYGU</name>
<dbReference type="InterPro" id="IPR000073">
    <property type="entry name" value="AB_hydrolase_1"/>
</dbReference>
<dbReference type="Pfam" id="PF12697">
    <property type="entry name" value="Abhydrolase_6"/>
    <property type="match status" value="1"/>
</dbReference>
<dbReference type="STRING" id="4155.A0A022RX80"/>
<dbReference type="Proteomes" id="UP000030748">
    <property type="component" value="Unassembled WGS sequence"/>
</dbReference>
<dbReference type="OMA" id="HEVKMIN"/>
<dbReference type="GO" id="GO:0080032">
    <property type="term" value="F:methyl jasmonate esterase activity"/>
    <property type="evidence" value="ECO:0000318"/>
    <property type="project" value="GO_Central"/>
</dbReference>
<gene>
    <name evidence="2" type="ORF">MIMGU_mgv1a012023mg</name>
</gene>
<keyword evidence="3" id="KW-1185">Reference proteome</keyword>
<dbReference type="SUPFAM" id="SSF53474">
    <property type="entry name" value="alpha/beta-Hydrolases"/>
    <property type="match status" value="1"/>
</dbReference>
<feature type="domain" description="AB hydrolase-1" evidence="1">
    <location>
        <begin position="12"/>
        <end position="252"/>
    </location>
</feature>
<dbReference type="Gene3D" id="3.40.50.1820">
    <property type="entry name" value="alpha/beta hydrolase"/>
    <property type="match status" value="1"/>
</dbReference>
<dbReference type="FunFam" id="3.40.50.1820:FF:000051">
    <property type="entry name" value="(S)-hydroxynitrile lyase"/>
    <property type="match status" value="1"/>
</dbReference>
<dbReference type="PhylomeDB" id="A0A022RX80"/>
<dbReference type="InterPro" id="IPR029058">
    <property type="entry name" value="AB_hydrolase_fold"/>
</dbReference>
<protein>
    <recommendedName>
        <fullName evidence="1">AB hydrolase-1 domain-containing protein</fullName>
    </recommendedName>
</protein>
<dbReference type="EMBL" id="KI630214">
    <property type="protein sequence ID" value="EYU44348.1"/>
    <property type="molecule type" value="Genomic_DNA"/>
</dbReference>
<dbReference type="GO" id="GO:0080031">
    <property type="term" value="F:methyl salicylate esterase activity"/>
    <property type="evidence" value="ECO:0000318"/>
    <property type="project" value="GO_Central"/>
</dbReference>
<dbReference type="KEGG" id="egt:105972543"/>
<dbReference type="PANTHER" id="PTHR10992:SF1066">
    <property type="entry name" value="METHYL JASMONATE ESTERASE 1"/>
    <property type="match status" value="1"/>
</dbReference>
<reference evidence="2 3" key="1">
    <citation type="journal article" date="2013" name="Proc. Natl. Acad. Sci. U.S.A.">
        <title>Fine-scale variation in meiotic recombination in Mimulus inferred from population shotgun sequencing.</title>
        <authorList>
            <person name="Hellsten U."/>
            <person name="Wright K.M."/>
            <person name="Jenkins J."/>
            <person name="Shu S."/>
            <person name="Yuan Y."/>
            <person name="Wessler S.R."/>
            <person name="Schmutz J."/>
            <person name="Willis J.H."/>
            <person name="Rokhsar D.S."/>
        </authorList>
    </citation>
    <scope>NUCLEOTIDE SEQUENCE [LARGE SCALE GENOMIC DNA]</scope>
    <source>
        <strain evidence="3">cv. DUN x IM62</strain>
    </source>
</reference>
<dbReference type="GO" id="GO:0080030">
    <property type="term" value="F:methyl indole-3-acetate esterase activity"/>
    <property type="evidence" value="ECO:0000318"/>
    <property type="project" value="GO_Central"/>
</dbReference>
<accession>A0A022RX80</accession>
<evidence type="ECO:0000259" key="1">
    <source>
        <dbReference type="Pfam" id="PF12697"/>
    </source>
</evidence>